<sequence>MKTGATEPSARRETTAVRSLAEERVLFDLVGALLAENVCGIAERAVEVQREGELFLRVDMEPMRYLLIPVRAASMTAYRCRSADLVEVQIGEHGEAVSARLNPLQLMRRVKELAAARNESLPGLAVFEADLHTAILHTELSMRAICEQAEAGVDPFESFAAAERYASFRDRPFHPTARVKGGFSADDYRSYCAEYGAEICLRWLAVRRSVLTFGAGTAAGEAADLVLDRAERARLRESFVRAGISEADYLALPVHPWQLERVILTQFVPEIEARDFIPLDFVGGAFQATSSVRSLVPKRETNDHLKLPIGIISLGARRVLPALYMLNGERGQRLLAQAVERDQVLASTLALCDEGIWWAYHLPGSDLFEDRPRHLSALIRRYPDLEAGDQLLPMSALCVDSLPQEGHLFDRWLKHRGEAVTKRAICDLFQEVCTAFFSAALRLLRLGVLPEMHGQNVVLRLRAGRVVGLLLRDHDTVRLHLPWMRACGLDDPGYIVKPDRPNSLYNDRPDGLIYYLQTLCISVNLYAILDALSRAYSIDEAELWQVVRQTLAEGLNEVPFAAEQRAILDRELFERQVWPTKLLITPLLQQSGPAGASMPAGSGTTINPLCRAELTS</sequence>
<reference evidence="6" key="1">
    <citation type="journal article" date="2019" name="Int. J. Syst. Evol. Microbiol.">
        <title>The Global Catalogue of Microorganisms (GCM) 10K type strain sequencing project: providing services to taxonomists for standard genome sequencing and annotation.</title>
        <authorList>
            <consortium name="The Broad Institute Genomics Platform"/>
            <consortium name="The Broad Institute Genome Sequencing Center for Infectious Disease"/>
            <person name="Wu L."/>
            <person name="Ma J."/>
        </authorList>
    </citation>
    <scope>NUCLEOTIDE SEQUENCE [LARGE SCALE GENOMIC DNA]</scope>
    <source>
        <strain evidence="6">CGMCC 1.13574</strain>
    </source>
</reference>
<dbReference type="Proteomes" id="UP001597343">
    <property type="component" value="Unassembled WGS sequence"/>
</dbReference>
<evidence type="ECO:0000256" key="2">
    <source>
        <dbReference type="ARBA" id="ARBA00007832"/>
    </source>
</evidence>
<feature type="domain" description="Aerobactin siderophore biosynthesis IucA/IucC N-terminal" evidence="3">
    <location>
        <begin position="159"/>
        <end position="398"/>
    </location>
</feature>
<keyword evidence="6" id="KW-1185">Reference proteome</keyword>
<feature type="domain" description="Aerobactin siderophore biosynthesis IucA/IucC-like C-terminal" evidence="4">
    <location>
        <begin position="440"/>
        <end position="584"/>
    </location>
</feature>
<name>A0ABW5A0U4_9BACL</name>
<evidence type="ECO:0000313" key="6">
    <source>
        <dbReference type="Proteomes" id="UP001597343"/>
    </source>
</evidence>
<dbReference type="InterPro" id="IPR037455">
    <property type="entry name" value="LucA/IucC-like"/>
</dbReference>
<dbReference type="PANTHER" id="PTHR34384">
    <property type="entry name" value="L-2,3-DIAMINOPROPANOATE--CITRATE LIGASE"/>
    <property type="match status" value="1"/>
</dbReference>
<comment type="similarity">
    <text evidence="2">Belongs to the IucA/IucC family.</text>
</comment>
<accession>A0ABW5A0U4</accession>
<comment type="pathway">
    <text evidence="1">Siderophore biosynthesis.</text>
</comment>
<evidence type="ECO:0000259" key="3">
    <source>
        <dbReference type="Pfam" id="PF04183"/>
    </source>
</evidence>
<dbReference type="Pfam" id="PF06276">
    <property type="entry name" value="FhuF"/>
    <property type="match status" value="1"/>
</dbReference>
<comment type="caution">
    <text evidence="5">The sequence shown here is derived from an EMBL/GenBank/DDBJ whole genome shotgun (WGS) entry which is preliminary data.</text>
</comment>
<gene>
    <name evidence="5" type="ORF">ACFSOY_18035</name>
</gene>
<dbReference type="InterPro" id="IPR007310">
    <property type="entry name" value="Aerobactin_biosyn_IucA/IucC_N"/>
</dbReference>
<protein>
    <submittedName>
        <fullName evidence="5">IucA/IucC family protein</fullName>
    </submittedName>
</protein>
<evidence type="ECO:0000313" key="5">
    <source>
        <dbReference type="EMBL" id="MFD2171867.1"/>
    </source>
</evidence>
<dbReference type="InterPro" id="IPR022770">
    <property type="entry name" value="IucA/IucC-like_C"/>
</dbReference>
<organism evidence="5 6">
    <name type="scientific">Tumebacillus lipolyticus</name>
    <dbReference type="NCBI Taxonomy" id="1280370"/>
    <lineage>
        <taxon>Bacteria</taxon>
        <taxon>Bacillati</taxon>
        <taxon>Bacillota</taxon>
        <taxon>Bacilli</taxon>
        <taxon>Bacillales</taxon>
        <taxon>Alicyclobacillaceae</taxon>
        <taxon>Tumebacillus</taxon>
    </lineage>
</organism>
<dbReference type="PANTHER" id="PTHR34384:SF6">
    <property type="entry name" value="STAPHYLOFERRIN B SYNTHASE"/>
    <property type="match status" value="1"/>
</dbReference>
<dbReference type="RefSeq" id="WP_386049039.1">
    <property type="nucleotide sequence ID" value="NZ_JBHUIO010000011.1"/>
</dbReference>
<evidence type="ECO:0000259" key="4">
    <source>
        <dbReference type="Pfam" id="PF06276"/>
    </source>
</evidence>
<evidence type="ECO:0000256" key="1">
    <source>
        <dbReference type="ARBA" id="ARBA00004924"/>
    </source>
</evidence>
<dbReference type="Gene3D" id="1.10.510.40">
    <property type="match status" value="1"/>
</dbReference>
<dbReference type="Pfam" id="PF04183">
    <property type="entry name" value="IucA_IucC"/>
    <property type="match status" value="1"/>
</dbReference>
<dbReference type="EMBL" id="JBHUIO010000011">
    <property type="protein sequence ID" value="MFD2171867.1"/>
    <property type="molecule type" value="Genomic_DNA"/>
</dbReference>
<proteinExistence type="inferred from homology"/>